<evidence type="ECO:0000313" key="3">
    <source>
        <dbReference type="Proteomes" id="UP000038802"/>
    </source>
</evidence>
<reference evidence="2" key="2">
    <citation type="submission" date="2015-03" db="EMBL/GenBank/DDBJ databases">
        <authorList>
            <consortium name="Pathogen Informatics"/>
            <person name="Murphy D."/>
        </authorList>
    </citation>
    <scope>NUCLEOTIDE SEQUENCE</scope>
    <source>
        <strain evidence="2">N09902308</strain>
    </source>
</reference>
<evidence type="ECO:0000313" key="2">
    <source>
        <dbReference type="EMBL" id="COZ02086.1"/>
    </source>
</evidence>
<dbReference type="Proteomes" id="UP000038802">
    <property type="component" value="Unassembled WGS sequence"/>
</dbReference>
<dbReference type="EMBL" id="CSAE01000076">
    <property type="protein sequence ID" value="COV27731.1"/>
    <property type="molecule type" value="Genomic_DNA"/>
</dbReference>
<accession>A0A0T9BWR5</accession>
<organism evidence="1 3">
    <name type="scientific">Mycobacterium tuberculosis</name>
    <dbReference type="NCBI Taxonomy" id="1773"/>
    <lineage>
        <taxon>Bacteria</taxon>
        <taxon>Bacillati</taxon>
        <taxon>Actinomycetota</taxon>
        <taxon>Actinomycetes</taxon>
        <taxon>Mycobacteriales</taxon>
        <taxon>Mycobacteriaceae</taxon>
        <taxon>Mycobacterium</taxon>
        <taxon>Mycobacterium tuberculosis complex</taxon>
    </lineage>
</organism>
<evidence type="ECO:0000313" key="1">
    <source>
        <dbReference type="EMBL" id="COV27731.1"/>
    </source>
</evidence>
<proteinExistence type="predicted"/>
<dbReference type="EMBL" id="CSBK01001688">
    <property type="protein sequence ID" value="COZ02086.1"/>
    <property type="molecule type" value="Genomic_DNA"/>
</dbReference>
<reference evidence="3 4" key="3">
    <citation type="submission" date="2015-03" db="EMBL/GenBank/DDBJ databases">
        <authorList>
            <consortium name="Pathogen Informatics"/>
        </authorList>
    </citation>
    <scope>NUCLEOTIDE SEQUENCE [LARGE SCALE GENOMIC DNA]</scope>
    <source>
        <strain evidence="3">K00500041</strain>
        <strain evidence="4">N09902308</strain>
    </source>
</reference>
<dbReference type="Proteomes" id="UP000039021">
    <property type="component" value="Unassembled WGS sequence"/>
</dbReference>
<name>A0A0T9BWR5_MYCTX</name>
<sequence>MALEASAILLSDLVPWFFPSGESRMRNAGCVSCIAPL</sequence>
<evidence type="ECO:0000313" key="4">
    <source>
        <dbReference type="Proteomes" id="UP000039021"/>
    </source>
</evidence>
<gene>
    <name evidence="1" type="ORF">ERS007703_01014</name>
    <name evidence="2" type="ORF">ERS007739_03310</name>
</gene>
<dbReference type="AlphaFoldDB" id="A0A0T9BWR5"/>
<protein>
    <submittedName>
        <fullName evidence="1">Uncharacterized protein</fullName>
    </submittedName>
</protein>
<reference evidence="1" key="1">
    <citation type="submission" date="2015-03" db="EMBL/GenBank/DDBJ databases">
        <authorList>
            <person name="Murphy D."/>
        </authorList>
    </citation>
    <scope>NUCLEOTIDE SEQUENCE [LARGE SCALE GENOMIC DNA]</scope>
    <source>
        <strain evidence="1">K00500041</strain>
    </source>
</reference>